<evidence type="ECO:0000256" key="1">
    <source>
        <dbReference type="SAM" id="MobiDB-lite"/>
    </source>
</evidence>
<dbReference type="Proteomes" id="UP000596661">
    <property type="component" value="Chromosome 9"/>
</dbReference>
<sequence>FGAGSGSNVEFPGEGQVLVDVRVLDAGLGPSEGLGPGQVHVPIQVLVPVLVSGLGPNHSSNSNSLSCIDSESGSES</sequence>
<keyword evidence="3" id="KW-1185">Reference proteome</keyword>
<name>A0A803QDH7_CANSA</name>
<evidence type="ECO:0000313" key="2">
    <source>
        <dbReference type="EnsemblPlants" id="cds.evm.model.09.1141"/>
    </source>
</evidence>
<dbReference type="EnsemblPlants" id="evm.model.09.1141">
    <property type="protein sequence ID" value="cds.evm.model.09.1141"/>
    <property type="gene ID" value="evm.TU.09.1141"/>
</dbReference>
<organism evidence="2 3">
    <name type="scientific">Cannabis sativa</name>
    <name type="common">Hemp</name>
    <name type="synonym">Marijuana</name>
    <dbReference type="NCBI Taxonomy" id="3483"/>
    <lineage>
        <taxon>Eukaryota</taxon>
        <taxon>Viridiplantae</taxon>
        <taxon>Streptophyta</taxon>
        <taxon>Embryophyta</taxon>
        <taxon>Tracheophyta</taxon>
        <taxon>Spermatophyta</taxon>
        <taxon>Magnoliopsida</taxon>
        <taxon>eudicotyledons</taxon>
        <taxon>Gunneridae</taxon>
        <taxon>Pentapetalae</taxon>
        <taxon>rosids</taxon>
        <taxon>fabids</taxon>
        <taxon>Rosales</taxon>
        <taxon>Cannabaceae</taxon>
        <taxon>Cannabis</taxon>
    </lineage>
</organism>
<proteinExistence type="predicted"/>
<evidence type="ECO:0000313" key="3">
    <source>
        <dbReference type="Proteomes" id="UP000596661"/>
    </source>
</evidence>
<accession>A0A803QDH7</accession>
<dbReference type="AlphaFoldDB" id="A0A803QDH7"/>
<protein>
    <submittedName>
        <fullName evidence="2">Uncharacterized protein</fullName>
    </submittedName>
</protein>
<reference evidence="2" key="1">
    <citation type="submission" date="2018-11" db="EMBL/GenBank/DDBJ databases">
        <authorList>
            <person name="Grassa J C."/>
        </authorList>
    </citation>
    <scope>NUCLEOTIDE SEQUENCE [LARGE SCALE GENOMIC DNA]</scope>
</reference>
<dbReference type="EMBL" id="UZAU01000754">
    <property type="status" value="NOT_ANNOTATED_CDS"/>
    <property type="molecule type" value="Genomic_DNA"/>
</dbReference>
<feature type="region of interest" description="Disordered" evidence="1">
    <location>
        <begin position="55"/>
        <end position="76"/>
    </location>
</feature>
<dbReference type="Gramene" id="evm.model.09.1141">
    <property type="protein sequence ID" value="cds.evm.model.09.1141"/>
    <property type="gene ID" value="evm.TU.09.1141"/>
</dbReference>
<reference evidence="2" key="2">
    <citation type="submission" date="2021-03" db="UniProtKB">
        <authorList>
            <consortium name="EnsemblPlants"/>
        </authorList>
    </citation>
    <scope>IDENTIFICATION</scope>
</reference>